<protein>
    <submittedName>
        <fullName evidence="3">Septum formation initiator family protein</fullName>
    </submittedName>
</protein>
<dbReference type="RefSeq" id="WP_158067867.1">
    <property type="nucleotide sequence ID" value="NZ_CP042829.1"/>
</dbReference>
<accession>A0ABX6C641</accession>
<gene>
    <name evidence="3" type="ORF">Tbon_11690</name>
</gene>
<keyword evidence="2" id="KW-0472">Membrane</keyword>
<reference evidence="3 4" key="2">
    <citation type="submission" date="2019-10" db="EMBL/GenBank/DDBJ databases">
        <title>Thermopilla bonchosmolovskayae gen. nov., sp. nov., a moderately thermophilic Chloroflexi bacterium from a Chukotka hot spring (Arctic, Russia), representing a novel classis Thermopillaia, which include previously uncultivated lineage OLB14.</title>
        <authorList>
            <person name="Kochetkova T.V."/>
            <person name="Zayulina K.S."/>
            <person name="Zhigarkov V.S."/>
            <person name="Minaev N.V."/>
            <person name="Novikov A."/>
            <person name="Toshchakov S.V."/>
            <person name="Elcheninov A.G."/>
            <person name="Kublanov I.V."/>
        </authorList>
    </citation>
    <scope>NUCLEOTIDE SEQUENCE [LARGE SCALE GENOMIC DNA]</scope>
    <source>
        <strain evidence="3 4">3753O</strain>
    </source>
</reference>
<evidence type="ECO:0000256" key="2">
    <source>
        <dbReference type="SAM" id="Phobius"/>
    </source>
</evidence>
<evidence type="ECO:0000313" key="3">
    <source>
        <dbReference type="EMBL" id="QFG03921.1"/>
    </source>
</evidence>
<organism evidence="3 4">
    <name type="scientific">Tepidiforma bonchosmolovskayae</name>
    <dbReference type="NCBI Taxonomy" id="2601677"/>
    <lineage>
        <taxon>Bacteria</taxon>
        <taxon>Bacillati</taxon>
        <taxon>Chloroflexota</taxon>
        <taxon>Tepidiformia</taxon>
        <taxon>Tepidiformales</taxon>
        <taxon>Tepidiformaceae</taxon>
        <taxon>Tepidiforma</taxon>
    </lineage>
</organism>
<dbReference type="EMBL" id="CP042829">
    <property type="protein sequence ID" value="QFG03921.1"/>
    <property type="molecule type" value="Genomic_DNA"/>
</dbReference>
<keyword evidence="4" id="KW-1185">Reference proteome</keyword>
<keyword evidence="2" id="KW-0812">Transmembrane</keyword>
<evidence type="ECO:0000256" key="1">
    <source>
        <dbReference type="SAM" id="Coils"/>
    </source>
</evidence>
<dbReference type="Pfam" id="PF04977">
    <property type="entry name" value="DivIC"/>
    <property type="match status" value="1"/>
</dbReference>
<feature type="coiled-coil region" evidence="1">
    <location>
        <begin position="35"/>
        <end position="62"/>
    </location>
</feature>
<sequence length="114" mass="13109">MAPPSFLSRSRLIIVASLLIGSYFVYTAALGAYRTQQLSESRAQAERQLRQLEEQKAYLEAVRAYVASDVYVEQEARRRYGYIREGEIPFVVISPPAAEEQQPAGPWWQRLFPR</sequence>
<dbReference type="InterPro" id="IPR007060">
    <property type="entry name" value="FtsL/DivIC"/>
</dbReference>
<feature type="transmembrane region" description="Helical" evidence="2">
    <location>
        <begin position="12"/>
        <end position="33"/>
    </location>
</feature>
<keyword evidence="2" id="KW-1133">Transmembrane helix</keyword>
<dbReference type="Proteomes" id="UP000326331">
    <property type="component" value="Chromosome"/>
</dbReference>
<proteinExistence type="predicted"/>
<reference evidence="3 4" key="1">
    <citation type="submission" date="2019-08" db="EMBL/GenBank/DDBJ databases">
        <authorList>
            <person name="Toschakov S.V."/>
        </authorList>
    </citation>
    <scope>NUCLEOTIDE SEQUENCE [LARGE SCALE GENOMIC DNA]</scope>
    <source>
        <strain evidence="3 4">3753O</strain>
    </source>
</reference>
<name>A0ABX6C641_9CHLR</name>
<evidence type="ECO:0000313" key="4">
    <source>
        <dbReference type="Proteomes" id="UP000326331"/>
    </source>
</evidence>
<keyword evidence="1" id="KW-0175">Coiled coil</keyword>